<sequence>MAGIYGDVMGGAGSIETRAHDLLDTLSSRAASSASAICLWDPIQQCHVDIANRDYPDVVIDHLNNWFIDHDPLFDAMRTRDLGALRWRDYPDYSDGYSVNTVFPAGGVRRGSLRAPGDPGQHLRRHHPCQL</sequence>
<dbReference type="Proteomes" id="UP000466445">
    <property type="component" value="Chromosome"/>
</dbReference>
<accession>A0A7I7SV73</accession>
<dbReference type="EMBL" id="AP022595">
    <property type="protein sequence ID" value="BBY59736.1"/>
    <property type="molecule type" value="Genomic_DNA"/>
</dbReference>
<dbReference type="AlphaFoldDB" id="A0A7I7SV73"/>
<evidence type="ECO:0000256" key="1">
    <source>
        <dbReference type="SAM" id="MobiDB-lite"/>
    </source>
</evidence>
<protein>
    <submittedName>
        <fullName evidence="2">Uncharacterized protein</fullName>
    </submittedName>
</protein>
<evidence type="ECO:0000313" key="3">
    <source>
        <dbReference type="Proteomes" id="UP000466445"/>
    </source>
</evidence>
<organism evidence="2 3">
    <name type="scientific">Mycolicibacterium sarraceniae</name>
    <dbReference type="NCBI Taxonomy" id="1534348"/>
    <lineage>
        <taxon>Bacteria</taxon>
        <taxon>Bacillati</taxon>
        <taxon>Actinomycetota</taxon>
        <taxon>Actinomycetes</taxon>
        <taxon>Mycobacteriales</taxon>
        <taxon>Mycobacteriaceae</taxon>
        <taxon>Mycolicibacterium</taxon>
    </lineage>
</organism>
<keyword evidence="3" id="KW-1185">Reference proteome</keyword>
<name>A0A7I7SV73_9MYCO</name>
<feature type="compositionally biased region" description="Basic residues" evidence="1">
    <location>
        <begin position="122"/>
        <end position="131"/>
    </location>
</feature>
<reference evidence="2 3" key="1">
    <citation type="journal article" date="2019" name="Emerg. Microbes Infect.">
        <title>Comprehensive subspecies identification of 175 nontuberculous mycobacteria species based on 7547 genomic profiles.</title>
        <authorList>
            <person name="Matsumoto Y."/>
            <person name="Kinjo T."/>
            <person name="Motooka D."/>
            <person name="Nabeya D."/>
            <person name="Jung N."/>
            <person name="Uechi K."/>
            <person name="Horii T."/>
            <person name="Iida T."/>
            <person name="Fujita J."/>
            <person name="Nakamura S."/>
        </authorList>
    </citation>
    <scope>NUCLEOTIDE SEQUENCE [LARGE SCALE GENOMIC DNA]</scope>
    <source>
        <strain evidence="2 3">JCM 30395</strain>
    </source>
</reference>
<evidence type="ECO:0000313" key="2">
    <source>
        <dbReference type="EMBL" id="BBY59736.1"/>
    </source>
</evidence>
<feature type="region of interest" description="Disordered" evidence="1">
    <location>
        <begin position="110"/>
        <end position="131"/>
    </location>
</feature>
<proteinExistence type="predicted"/>
<gene>
    <name evidence="2" type="ORF">MSAR_28720</name>
</gene>
<dbReference type="KEGG" id="msar:MSAR_28720"/>